<comment type="similarity">
    <text evidence="3">Belongs to the small GTPase superfamily. SAR1 family.</text>
</comment>
<keyword evidence="7" id="KW-0931">ER-Golgi transport</keyword>
<protein>
    <submittedName>
        <fullName evidence="16">P-loop containing nucleoside triphosphate hydrolase protein</fullName>
    </submittedName>
</protein>
<evidence type="ECO:0000256" key="9">
    <source>
        <dbReference type="ARBA" id="ARBA00023034"/>
    </source>
</evidence>
<evidence type="ECO:0000256" key="10">
    <source>
        <dbReference type="ARBA" id="ARBA00023134"/>
    </source>
</evidence>
<evidence type="ECO:0000256" key="5">
    <source>
        <dbReference type="ARBA" id="ARBA00022741"/>
    </source>
</evidence>
<evidence type="ECO:0000256" key="8">
    <source>
        <dbReference type="ARBA" id="ARBA00022927"/>
    </source>
</evidence>
<keyword evidence="5 12" id="KW-0547">Nucleotide-binding</keyword>
<dbReference type="GO" id="GO:0005783">
    <property type="term" value="C:endoplasmic reticulum"/>
    <property type="evidence" value="ECO:0007669"/>
    <property type="project" value="UniProtKB-SubCell"/>
</dbReference>
<evidence type="ECO:0000256" key="15">
    <source>
        <dbReference type="SAM" id="SignalP"/>
    </source>
</evidence>
<reference evidence="16" key="1">
    <citation type="journal article" date="2023" name="Mol. Phylogenet. Evol.">
        <title>Genome-scale phylogeny and comparative genomics of the fungal order Sordariales.</title>
        <authorList>
            <person name="Hensen N."/>
            <person name="Bonometti L."/>
            <person name="Westerberg I."/>
            <person name="Brannstrom I.O."/>
            <person name="Guillou S."/>
            <person name="Cros-Aarteil S."/>
            <person name="Calhoun S."/>
            <person name="Haridas S."/>
            <person name="Kuo A."/>
            <person name="Mondo S."/>
            <person name="Pangilinan J."/>
            <person name="Riley R."/>
            <person name="LaButti K."/>
            <person name="Andreopoulos B."/>
            <person name="Lipzen A."/>
            <person name="Chen C."/>
            <person name="Yan M."/>
            <person name="Daum C."/>
            <person name="Ng V."/>
            <person name="Clum A."/>
            <person name="Steindorff A."/>
            <person name="Ohm R.A."/>
            <person name="Martin F."/>
            <person name="Silar P."/>
            <person name="Natvig D.O."/>
            <person name="Lalanne C."/>
            <person name="Gautier V."/>
            <person name="Ament-Velasquez S.L."/>
            <person name="Kruys A."/>
            <person name="Hutchinson M.I."/>
            <person name="Powell A.J."/>
            <person name="Barry K."/>
            <person name="Miller A.N."/>
            <person name="Grigoriev I.V."/>
            <person name="Debuchy R."/>
            <person name="Gladieux P."/>
            <person name="Hiltunen Thoren M."/>
            <person name="Johannesson H."/>
        </authorList>
    </citation>
    <scope>NUCLEOTIDE SEQUENCE</scope>
    <source>
        <strain evidence="16">CBS 508.74</strain>
    </source>
</reference>
<name>A0AAN6QC26_9PEZI</name>
<dbReference type="InterPro" id="IPR006687">
    <property type="entry name" value="Small_GTPase_SAR1"/>
</dbReference>
<evidence type="ECO:0000256" key="12">
    <source>
        <dbReference type="PIRSR" id="PIRSR606687-2"/>
    </source>
</evidence>
<dbReference type="EMBL" id="MU853373">
    <property type="protein sequence ID" value="KAK4107477.1"/>
    <property type="molecule type" value="Genomic_DNA"/>
</dbReference>
<feature type="binding site" evidence="12">
    <location>
        <position position="169"/>
    </location>
    <ligand>
        <name>GTP</name>
        <dbReference type="ChEBI" id="CHEBI:37565"/>
    </ligand>
</feature>
<feature type="binding site" evidence="12">
    <location>
        <position position="168"/>
    </location>
    <ligand>
        <name>GTP</name>
        <dbReference type="ChEBI" id="CHEBI:37565"/>
    </ligand>
</feature>
<accession>A0AAN6QC26</accession>
<dbReference type="InterPro" id="IPR006689">
    <property type="entry name" value="Small_GTPase_ARF/SAR"/>
</dbReference>
<reference evidence="16" key="2">
    <citation type="submission" date="2023-05" db="EMBL/GenBank/DDBJ databases">
        <authorList>
            <consortium name="Lawrence Berkeley National Laboratory"/>
            <person name="Steindorff A."/>
            <person name="Hensen N."/>
            <person name="Bonometti L."/>
            <person name="Westerberg I."/>
            <person name="Brannstrom I.O."/>
            <person name="Guillou S."/>
            <person name="Cros-Aarteil S."/>
            <person name="Calhoun S."/>
            <person name="Haridas S."/>
            <person name="Kuo A."/>
            <person name="Mondo S."/>
            <person name="Pangilinan J."/>
            <person name="Riley R."/>
            <person name="Labutti K."/>
            <person name="Andreopoulos B."/>
            <person name="Lipzen A."/>
            <person name="Chen C."/>
            <person name="Yanf M."/>
            <person name="Daum C."/>
            <person name="Ng V."/>
            <person name="Clum A."/>
            <person name="Ohm R."/>
            <person name="Martin F."/>
            <person name="Silar P."/>
            <person name="Natvig D."/>
            <person name="Lalanne C."/>
            <person name="Gautier V."/>
            <person name="Ament-Velasquez S.L."/>
            <person name="Kruys A."/>
            <person name="Hutchinson M.I."/>
            <person name="Powell A.J."/>
            <person name="Barry K."/>
            <person name="Miller A.N."/>
            <person name="Grigoriev I.V."/>
            <person name="Debuchy R."/>
            <person name="Gladieux P."/>
            <person name="Thoren M.H."/>
            <person name="Johannesson H."/>
        </authorList>
    </citation>
    <scope>NUCLEOTIDE SEQUENCE</scope>
    <source>
        <strain evidence="16">CBS 508.74</strain>
    </source>
</reference>
<evidence type="ECO:0000256" key="3">
    <source>
        <dbReference type="ARBA" id="ARBA00007507"/>
    </source>
</evidence>
<feature type="signal peptide" evidence="15">
    <location>
        <begin position="1"/>
        <end position="18"/>
    </location>
</feature>
<dbReference type="Proteomes" id="UP001302812">
    <property type="component" value="Unassembled WGS sequence"/>
</dbReference>
<evidence type="ECO:0000256" key="11">
    <source>
        <dbReference type="PIRSR" id="PIRSR606687-1"/>
    </source>
</evidence>
<dbReference type="RefSeq" id="XP_064665047.1">
    <property type="nucleotide sequence ID" value="XM_064816341.1"/>
</dbReference>
<evidence type="ECO:0000256" key="2">
    <source>
        <dbReference type="ARBA" id="ARBA00004555"/>
    </source>
</evidence>
<feature type="binding site" evidence="12">
    <location>
        <position position="39"/>
    </location>
    <ligand>
        <name>GTP</name>
        <dbReference type="ChEBI" id="CHEBI:37565"/>
    </ligand>
</feature>
<keyword evidence="11" id="KW-0460">Magnesium</keyword>
<dbReference type="GO" id="GO:0006886">
    <property type="term" value="P:intracellular protein transport"/>
    <property type="evidence" value="ECO:0007669"/>
    <property type="project" value="InterPro"/>
</dbReference>
<dbReference type="GO" id="GO:0005525">
    <property type="term" value="F:GTP binding"/>
    <property type="evidence" value="ECO:0007669"/>
    <property type="project" value="UniProtKB-KW"/>
</dbReference>
<keyword evidence="10 13" id="KW-0342">GTP-binding</keyword>
<feature type="binding site" evidence="12">
    <location>
        <position position="171"/>
    </location>
    <ligand>
        <name>GTP</name>
        <dbReference type="ChEBI" id="CHEBI:37565"/>
    </ligand>
</feature>
<keyword evidence="6" id="KW-0256">Endoplasmic reticulum</keyword>
<dbReference type="AlphaFoldDB" id="A0AAN6QC26"/>
<evidence type="ECO:0000256" key="14">
    <source>
        <dbReference type="PIRSR" id="PIRSR606689-2"/>
    </source>
</evidence>
<evidence type="ECO:0000313" key="16">
    <source>
        <dbReference type="EMBL" id="KAK4107477.1"/>
    </source>
</evidence>
<feature type="binding site" evidence="13">
    <location>
        <begin position="168"/>
        <end position="171"/>
    </location>
    <ligand>
        <name>GTP</name>
        <dbReference type="ChEBI" id="CHEBI:37565"/>
    </ligand>
</feature>
<dbReference type="GO" id="GO:0016192">
    <property type="term" value="P:vesicle-mediated transport"/>
    <property type="evidence" value="ECO:0007669"/>
    <property type="project" value="UniProtKB-KW"/>
</dbReference>
<dbReference type="Pfam" id="PF00025">
    <property type="entry name" value="Arf"/>
    <property type="match status" value="1"/>
</dbReference>
<feature type="binding site" evidence="14">
    <location>
        <position position="41"/>
    </location>
    <ligand>
        <name>Mg(2+)</name>
        <dbReference type="ChEBI" id="CHEBI:18420"/>
    </ligand>
</feature>
<keyword evidence="15" id="KW-0732">Signal</keyword>
<comment type="caution">
    <text evidence="16">The sequence shown here is derived from an EMBL/GenBank/DDBJ whole genome shotgun (WGS) entry which is preliminary data.</text>
</comment>
<proteinExistence type="inferred from homology"/>
<feature type="binding site" evidence="13">
    <location>
        <position position="95"/>
    </location>
    <ligand>
        <name>GTP</name>
        <dbReference type="ChEBI" id="CHEBI:37565"/>
    </ligand>
</feature>
<dbReference type="InterPro" id="IPR027417">
    <property type="entry name" value="P-loop_NTPase"/>
</dbReference>
<dbReference type="SMART" id="SM00178">
    <property type="entry name" value="SAR"/>
    <property type="match status" value="1"/>
</dbReference>
<organism evidence="16 17">
    <name type="scientific">Canariomyces notabilis</name>
    <dbReference type="NCBI Taxonomy" id="2074819"/>
    <lineage>
        <taxon>Eukaryota</taxon>
        <taxon>Fungi</taxon>
        <taxon>Dikarya</taxon>
        <taxon>Ascomycota</taxon>
        <taxon>Pezizomycotina</taxon>
        <taxon>Sordariomycetes</taxon>
        <taxon>Sordariomycetidae</taxon>
        <taxon>Sordariales</taxon>
        <taxon>Chaetomiaceae</taxon>
        <taxon>Canariomyces</taxon>
    </lineage>
</organism>
<evidence type="ECO:0000313" key="17">
    <source>
        <dbReference type="Proteomes" id="UP001302812"/>
    </source>
</evidence>
<feature type="binding site" evidence="12">
    <location>
        <position position="42"/>
    </location>
    <ligand>
        <name>GTP</name>
        <dbReference type="ChEBI" id="CHEBI:37565"/>
    </ligand>
</feature>
<feature type="binding site" evidence="12">
    <location>
        <position position="224"/>
    </location>
    <ligand>
        <name>GTP</name>
        <dbReference type="ChEBI" id="CHEBI:37565"/>
    </ligand>
</feature>
<feature type="binding site" evidence="12">
    <location>
        <position position="41"/>
    </location>
    <ligand>
        <name>GTP</name>
        <dbReference type="ChEBI" id="CHEBI:37565"/>
    </ligand>
</feature>
<evidence type="ECO:0000256" key="1">
    <source>
        <dbReference type="ARBA" id="ARBA00004240"/>
    </source>
</evidence>
<dbReference type="PROSITE" id="PS51417">
    <property type="entry name" value="ARF"/>
    <property type="match status" value="1"/>
</dbReference>
<sequence length="245" mass="26424">MTSLLTTALSTLHSLCSSLIPTTNPKRITLLVTGLDNSGKTTLLHRMRKPAHEPGSGSGSSHTLAFFPISTSLTDIKLTTTTGKHLVLNPIDLGGFCYRDHPGGIQQLWRDYLYAADVDGIVLVVDAADWGRLDKAGTLLRDLLGVLGEFEREGPGASKPIPVLVLGNKIDAVGAVSEKELRRVMGVPIWGENKRGRSRRDAEGKGEGEGEATRPVELFMCTVVMGQGYQEGFEWLAGSLESELL</sequence>
<feature type="chain" id="PRO_5042873607" evidence="15">
    <location>
        <begin position="19"/>
        <end position="245"/>
    </location>
</feature>
<evidence type="ECO:0000256" key="6">
    <source>
        <dbReference type="ARBA" id="ARBA00022824"/>
    </source>
</evidence>
<keyword evidence="4" id="KW-0813">Transport</keyword>
<feature type="binding site" evidence="13">
    <location>
        <begin position="34"/>
        <end position="41"/>
    </location>
    <ligand>
        <name>GTP</name>
        <dbReference type="ChEBI" id="CHEBI:37565"/>
    </ligand>
</feature>
<comment type="subcellular location">
    <subcellularLocation>
        <location evidence="1">Endoplasmic reticulum</location>
    </subcellularLocation>
    <subcellularLocation>
        <location evidence="2">Golgi apparatus</location>
    </subcellularLocation>
</comment>
<feature type="binding site" evidence="12">
    <location>
        <position position="223"/>
    </location>
    <ligand>
        <name>GTP</name>
        <dbReference type="ChEBI" id="CHEBI:37565"/>
    </ligand>
</feature>
<feature type="binding site" evidence="11">
    <location>
        <position position="36"/>
    </location>
    <ligand>
        <name>Mg(2+)</name>
        <dbReference type="ChEBI" id="CHEBI:18420"/>
    </ligand>
</feature>
<feature type="binding site" evidence="12">
    <location>
        <position position="37"/>
    </location>
    <ligand>
        <name>GTP</name>
        <dbReference type="ChEBI" id="CHEBI:37565"/>
    </ligand>
</feature>
<keyword evidence="8" id="KW-0653">Protein transport</keyword>
<dbReference type="SUPFAM" id="SSF52540">
    <property type="entry name" value="P-loop containing nucleoside triphosphate hydrolases"/>
    <property type="match status" value="1"/>
</dbReference>
<evidence type="ECO:0000256" key="4">
    <source>
        <dbReference type="ARBA" id="ARBA00022448"/>
    </source>
</evidence>
<keyword evidence="11" id="KW-0479">Metal-binding</keyword>
<evidence type="ECO:0000256" key="7">
    <source>
        <dbReference type="ARBA" id="ARBA00022892"/>
    </source>
</evidence>
<feature type="binding site" evidence="14">
    <location>
        <position position="71"/>
    </location>
    <ligand>
        <name>Mg(2+)</name>
        <dbReference type="ChEBI" id="CHEBI:18420"/>
    </ligand>
</feature>
<keyword evidence="17" id="KW-1185">Reference proteome</keyword>
<dbReference type="GO" id="GO:0003924">
    <property type="term" value="F:GTPase activity"/>
    <property type="evidence" value="ECO:0007669"/>
    <property type="project" value="InterPro"/>
</dbReference>
<evidence type="ECO:0000256" key="13">
    <source>
        <dbReference type="PIRSR" id="PIRSR606689-1"/>
    </source>
</evidence>
<keyword evidence="16" id="KW-0378">Hydrolase</keyword>
<dbReference type="GeneID" id="89940466"/>
<gene>
    <name evidence="16" type="ORF">N656DRAFT_785261</name>
</gene>
<dbReference type="PROSITE" id="PS51422">
    <property type="entry name" value="SAR1"/>
    <property type="match status" value="1"/>
</dbReference>
<feature type="binding site" evidence="12">
    <location>
        <position position="40"/>
    </location>
    <ligand>
        <name>GTP</name>
        <dbReference type="ChEBI" id="CHEBI:37565"/>
    </ligand>
</feature>
<dbReference type="GO" id="GO:0046872">
    <property type="term" value="F:metal ion binding"/>
    <property type="evidence" value="ECO:0007669"/>
    <property type="project" value="UniProtKB-KW"/>
</dbReference>
<dbReference type="PANTHER" id="PTHR45684">
    <property type="entry name" value="RE74312P"/>
    <property type="match status" value="1"/>
</dbReference>
<dbReference type="Gene3D" id="3.40.50.300">
    <property type="entry name" value="P-loop containing nucleotide triphosphate hydrolases"/>
    <property type="match status" value="1"/>
</dbReference>
<dbReference type="GO" id="GO:0005794">
    <property type="term" value="C:Golgi apparatus"/>
    <property type="evidence" value="ECO:0007669"/>
    <property type="project" value="UniProtKB-SubCell"/>
</dbReference>
<keyword evidence="9" id="KW-0333">Golgi apparatus</keyword>